<accession>A0A977KNI8</accession>
<dbReference type="KEGG" id="vg:80020008"/>
<evidence type="ECO:0000313" key="2">
    <source>
        <dbReference type="Proteomes" id="UP001063033"/>
    </source>
</evidence>
<dbReference type="GeneID" id="80020008"/>
<gene>
    <name evidence="1" type="primary">12</name>
    <name evidence="1" type="ORF">SEA_SHAMBRE1_12</name>
</gene>
<evidence type="ECO:0000313" key="1">
    <source>
        <dbReference type="EMBL" id="UXE04749.1"/>
    </source>
</evidence>
<protein>
    <submittedName>
        <fullName evidence="1">Tail terminator</fullName>
    </submittedName>
</protein>
<proteinExistence type="predicted"/>
<name>A0A977KNI8_9CAUD</name>
<dbReference type="RefSeq" id="YP_010755355.1">
    <property type="nucleotide sequence ID" value="NC_073469.1"/>
</dbReference>
<sequence>MAGQVLEFPDAVEAWVGYLAPRLDPPVGGERRDADAFVRVLRTGGVRQTKITDNAQVTFECYARYDDDAARLASHARSHVLAAAGSRLSPAAFCKSITEVSGPAEMPDPDTELSRYSFTVLTALKATVAAPEQLRGTPAA</sequence>
<dbReference type="Proteomes" id="UP001063033">
    <property type="component" value="Segment"/>
</dbReference>
<reference evidence="1" key="1">
    <citation type="submission" date="2022-08" db="EMBL/GenBank/DDBJ databases">
        <authorList>
            <person name="Dojs M.A."/>
            <person name="Fleischacker C.L."/>
            <person name="Jackson S.M."/>
            <person name="Feiring S.B."/>
            <person name="Webb R.J."/>
            <person name="Schaefbauer A.B."/>
            <person name="Vigness C.A."/>
            <person name="Boyle B.L."/>
            <person name="Frank J.R."/>
            <person name="Fleischacker T.C."/>
            <person name="Ackerman S.B."/>
            <person name="Balish M.F."/>
            <person name="Garlena R.A."/>
            <person name="Russell D.A."/>
            <person name="Jacobs-Sera D."/>
            <person name="Hatfull G.F."/>
        </authorList>
    </citation>
    <scope>NUCLEOTIDE SEQUENCE</scope>
</reference>
<keyword evidence="2" id="KW-1185">Reference proteome</keyword>
<organism evidence="1 2">
    <name type="scientific">Arthrobacter phage Shambre1</name>
    <dbReference type="NCBI Taxonomy" id="2927284"/>
    <lineage>
        <taxon>Viruses</taxon>
        <taxon>Duplodnaviria</taxon>
        <taxon>Heunggongvirae</taxon>
        <taxon>Uroviricota</taxon>
        <taxon>Caudoviricetes</taxon>
        <taxon>Bismarckvirus</taxon>
        <taxon>Bismarckvirus shambre1</taxon>
    </lineage>
</organism>
<dbReference type="EMBL" id="OP297545">
    <property type="protein sequence ID" value="UXE04749.1"/>
    <property type="molecule type" value="Genomic_DNA"/>
</dbReference>